<dbReference type="SUPFAM" id="SSF52833">
    <property type="entry name" value="Thioredoxin-like"/>
    <property type="match status" value="1"/>
</dbReference>
<feature type="transmembrane region" description="Helical" evidence="3">
    <location>
        <begin position="139"/>
        <end position="160"/>
    </location>
</feature>
<dbReference type="InterPro" id="IPR001640">
    <property type="entry name" value="Lgt"/>
</dbReference>
<feature type="domain" description="Thioredoxin" evidence="4">
    <location>
        <begin position="161"/>
        <end position="297"/>
    </location>
</feature>
<evidence type="ECO:0000256" key="3">
    <source>
        <dbReference type="SAM" id="Phobius"/>
    </source>
</evidence>
<evidence type="ECO:0000313" key="6">
    <source>
        <dbReference type="Proteomes" id="UP000239772"/>
    </source>
</evidence>
<dbReference type="GO" id="GO:0042158">
    <property type="term" value="P:lipoprotein biosynthetic process"/>
    <property type="evidence" value="ECO:0007669"/>
    <property type="project" value="InterPro"/>
</dbReference>
<dbReference type="CDD" id="cd02966">
    <property type="entry name" value="TlpA_like_family"/>
    <property type="match status" value="1"/>
</dbReference>
<feature type="transmembrane region" description="Helical" evidence="3">
    <location>
        <begin position="76"/>
        <end position="94"/>
    </location>
</feature>
<comment type="caution">
    <text evidence="5">The sequence shown here is derived from an EMBL/GenBank/DDBJ whole genome shotgun (WGS) entry which is preliminary data.</text>
</comment>
<keyword evidence="3" id="KW-0812">Transmembrane</keyword>
<dbReference type="Pfam" id="PF00578">
    <property type="entry name" value="AhpC-TSA"/>
    <property type="match status" value="1"/>
</dbReference>
<dbReference type="AlphaFoldDB" id="A0A2T1HLM5"/>
<gene>
    <name evidence="5" type="ORF">SLNSH_23790</name>
</gene>
<dbReference type="Gene3D" id="3.40.30.10">
    <property type="entry name" value="Glutaredoxin"/>
    <property type="match status" value="1"/>
</dbReference>
<dbReference type="GO" id="GO:0005886">
    <property type="term" value="C:plasma membrane"/>
    <property type="evidence" value="ECO:0007669"/>
    <property type="project" value="InterPro"/>
</dbReference>
<protein>
    <submittedName>
        <fullName evidence="5">Redoxin family protein</fullName>
    </submittedName>
</protein>
<dbReference type="InterPro" id="IPR050553">
    <property type="entry name" value="Thioredoxin_ResA/DsbE_sf"/>
</dbReference>
<keyword evidence="3" id="KW-1133">Transmembrane helix</keyword>
<proteinExistence type="predicted"/>
<dbReference type="PROSITE" id="PS51352">
    <property type="entry name" value="THIOREDOXIN_2"/>
    <property type="match status" value="1"/>
</dbReference>
<keyword evidence="1" id="KW-0676">Redox-active center</keyword>
<evidence type="ECO:0000259" key="4">
    <source>
        <dbReference type="PROSITE" id="PS51352"/>
    </source>
</evidence>
<dbReference type="GO" id="GO:0008961">
    <property type="term" value="F:phosphatidylglycerol-prolipoprotein diacylglyceryl transferase activity"/>
    <property type="evidence" value="ECO:0007669"/>
    <property type="project" value="InterPro"/>
</dbReference>
<sequence length="299" mass="32205">MTTSRRPWPRPGPPRRNPRASGRKLDPKRREIAMGAISFGPLVLAGDRLAAVTGLAGFMLASFILSSRFSRRFDRWSVLVLLFGLVAARLGHVVEHLDTFSMAPLRALAVWQGGFSWPWAAGAATMLTLGLLRSASERILAALALGSGLLVWAIVGQLVAAGAGQPLPEFALKSLDGPEVRLEPDGRPTVLNLWASWCPPCRREMPTLARAARTESDARFVFVDQGEADAVVRSFLSANQLSGIQVLLDPTSSVTARFRAPGLPVTLFFGRDGHLRDAHAGEISQEVLAEKLARAEAGS</sequence>
<dbReference type="PANTHER" id="PTHR42852">
    <property type="entry name" value="THIOL:DISULFIDE INTERCHANGE PROTEIN DSBE"/>
    <property type="match status" value="1"/>
</dbReference>
<keyword evidence="3" id="KW-0472">Membrane</keyword>
<dbReference type="Pfam" id="PF01790">
    <property type="entry name" value="LGT"/>
    <property type="match status" value="1"/>
</dbReference>
<dbReference type="InterPro" id="IPR036249">
    <property type="entry name" value="Thioredoxin-like_sf"/>
</dbReference>
<dbReference type="GO" id="GO:0016209">
    <property type="term" value="F:antioxidant activity"/>
    <property type="evidence" value="ECO:0007669"/>
    <property type="project" value="InterPro"/>
</dbReference>
<dbReference type="InterPro" id="IPR013766">
    <property type="entry name" value="Thioredoxin_domain"/>
</dbReference>
<feature type="transmembrane region" description="Helical" evidence="3">
    <location>
        <begin position="49"/>
        <end position="69"/>
    </location>
</feature>
<dbReference type="GO" id="GO:0015036">
    <property type="term" value="F:disulfide oxidoreductase activity"/>
    <property type="evidence" value="ECO:0007669"/>
    <property type="project" value="UniProtKB-ARBA"/>
</dbReference>
<accession>A0A2T1HLM5</accession>
<feature type="region of interest" description="Disordered" evidence="2">
    <location>
        <begin position="1"/>
        <end position="25"/>
    </location>
</feature>
<dbReference type="InterPro" id="IPR017937">
    <property type="entry name" value="Thioredoxin_CS"/>
</dbReference>
<dbReference type="EMBL" id="PVZS01000055">
    <property type="protein sequence ID" value="PSC02491.1"/>
    <property type="molecule type" value="Genomic_DNA"/>
</dbReference>
<name>A0A2T1HLM5_9HYPH</name>
<reference evidence="6" key="1">
    <citation type="submission" date="2018-03" db="EMBL/GenBank/DDBJ databases">
        <authorList>
            <person name="Sun L."/>
            <person name="Liu H."/>
            <person name="Chen W."/>
            <person name="Huang K."/>
            <person name="Liu W."/>
            <person name="Gao X."/>
        </authorList>
    </citation>
    <scope>NUCLEOTIDE SEQUENCE [LARGE SCALE GENOMIC DNA]</scope>
    <source>
        <strain evidence="6">SH9</strain>
    </source>
</reference>
<dbReference type="InterPro" id="IPR000866">
    <property type="entry name" value="AhpC/TSA"/>
</dbReference>
<evidence type="ECO:0000256" key="2">
    <source>
        <dbReference type="SAM" id="MobiDB-lite"/>
    </source>
</evidence>
<dbReference type="PANTHER" id="PTHR42852:SF13">
    <property type="entry name" value="PROTEIN DIPZ"/>
    <property type="match status" value="1"/>
</dbReference>
<dbReference type="Proteomes" id="UP000239772">
    <property type="component" value="Unassembled WGS sequence"/>
</dbReference>
<organism evidence="5 6">
    <name type="scientific">Alsobacter soli</name>
    <dbReference type="NCBI Taxonomy" id="2109933"/>
    <lineage>
        <taxon>Bacteria</taxon>
        <taxon>Pseudomonadati</taxon>
        <taxon>Pseudomonadota</taxon>
        <taxon>Alphaproteobacteria</taxon>
        <taxon>Hyphomicrobiales</taxon>
        <taxon>Alsobacteraceae</taxon>
        <taxon>Alsobacter</taxon>
    </lineage>
</organism>
<keyword evidence="6" id="KW-1185">Reference proteome</keyword>
<evidence type="ECO:0000256" key="1">
    <source>
        <dbReference type="ARBA" id="ARBA00023284"/>
    </source>
</evidence>
<dbReference type="PROSITE" id="PS00194">
    <property type="entry name" value="THIOREDOXIN_1"/>
    <property type="match status" value="1"/>
</dbReference>
<feature type="transmembrane region" description="Helical" evidence="3">
    <location>
        <begin position="114"/>
        <end position="132"/>
    </location>
</feature>
<evidence type="ECO:0000313" key="5">
    <source>
        <dbReference type="EMBL" id="PSC02491.1"/>
    </source>
</evidence>